<dbReference type="EMBL" id="MN740050">
    <property type="protein sequence ID" value="QHT85894.1"/>
    <property type="molecule type" value="Genomic_DNA"/>
</dbReference>
<dbReference type="Gene3D" id="1.10.510.10">
    <property type="entry name" value="Transferase(Phosphotransferase) domain 1"/>
    <property type="match status" value="1"/>
</dbReference>
<evidence type="ECO:0000256" key="1">
    <source>
        <dbReference type="SAM" id="MobiDB-lite"/>
    </source>
</evidence>
<proteinExistence type="predicted"/>
<accession>A0A6C0HZ74</accession>
<protein>
    <recommendedName>
        <fullName evidence="3">Protein kinase domain-containing protein</fullName>
    </recommendedName>
</protein>
<feature type="region of interest" description="Disordered" evidence="1">
    <location>
        <begin position="1"/>
        <end position="26"/>
    </location>
</feature>
<sequence length="485" mass="55870">MSDSSVNSSLSNSSNSNKSRMSAKLKKIKKKISTRKISKFFKKNINKQSFRKKLKANYLRVICSDSNVCMAFGTERKRILQLFDGFTNFDHVTSPIRKIGANSANGFIKEIKYENNGYISYAVLKSSVRVDSDNLAYEYIVGLFINEQSKKFPCFIDTYGLYYYRDLASWNTAKNSPVMSHDTLRSSLIIEPNSYNYSKMCQQSKSSAILIEHLKNVTSLDDNFIKPQLSVNIDNFIESKLLYILYQVYMPLSILADKFTHYDLHMDNILLYKPINGKHIEYNYHFDHGIINFKSEYIVKLIDYGRSYYKYDEPGKENSIDIYNKLCKERDCNSGYTVCGDDYGLAWLNPQLDEDSYFISSSMPNQSHDLRLITEIKRYMALFDDTNIYVKPIYDFINSVQYGVGISVEKRFGTEPNTTSGLPLHVNNVTDAHRALFDIISNNTEIRDLNNATYLPQNKIGDFHIFSDGSPMIFDPVPKSRSINP</sequence>
<feature type="compositionally biased region" description="Low complexity" evidence="1">
    <location>
        <begin position="1"/>
        <end position="20"/>
    </location>
</feature>
<name>A0A6C0HZ74_9ZZZZ</name>
<dbReference type="InterPro" id="IPR011009">
    <property type="entry name" value="Kinase-like_dom_sf"/>
</dbReference>
<organism evidence="2">
    <name type="scientific">viral metagenome</name>
    <dbReference type="NCBI Taxonomy" id="1070528"/>
    <lineage>
        <taxon>unclassified sequences</taxon>
        <taxon>metagenomes</taxon>
        <taxon>organismal metagenomes</taxon>
    </lineage>
</organism>
<evidence type="ECO:0000313" key="2">
    <source>
        <dbReference type="EMBL" id="QHT85894.1"/>
    </source>
</evidence>
<dbReference type="AlphaFoldDB" id="A0A6C0HZ74"/>
<dbReference type="SUPFAM" id="SSF56112">
    <property type="entry name" value="Protein kinase-like (PK-like)"/>
    <property type="match status" value="1"/>
</dbReference>
<evidence type="ECO:0008006" key="3">
    <source>
        <dbReference type="Google" id="ProtNLM"/>
    </source>
</evidence>
<reference evidence="2" key="1">
    <citation type="journal article" date="2020" name="Nature">
        <title>Giant virus diversity and host interactions through global metagenomics.</title>
        <authorList>
            <person name="Schulz F."/>
            <person name="Roux S."/>
            <person name="Paez-Espino D."/>
            <person name="Jungbluth S."/>
            <person name="Walsh D.A."/>
            <person name="Denef V.J."/>
            <person name="McMahon K.D."/>
            <person name="Konstantinidis K.T."/>
            <person name="Eloe-Fadrosh E.A."/>
            <person name="Kyrpides N.C."/>
            <person name="Woyke T."/>
        </authorList>
    </citation>
    <scope>NUCLEOTIDE SEQUENCE</scope>
    <source>
        <strain evidence="2">GVMAG-M-3300023184-182</strain>
    </source>
</reference>